<dbReference type="KEGG" id="rtn:A6122_2779"/>
<dbReference type="GO" id="GO:0005524">
    <property type="term" value="F:ATP binding"/>
    <property type="evidence" value="ECO:0007669"/>
    <property type="project" value="UniProtKB-KW"/>
</dbReference>
<proteinExistence type="predicted"/>
<keyword evidence="1" id="KW-0813">Transport</keyword>
<protein>
    <submittedName>
        <fullName evidence="6">Sugar ABC transporter ATP-binding protein</fullName>
    </submittedName>
</protein>
<dbReference type="SMART" id="SM00382">
    <property type="entry name" value="AAA"/>
    <property type="match status" value="2"/>
</dbReference>
<feature type="domain" description="ABC transporter" evidence="5">
    <location>
        <begin position="266"/>
        <end position="513"/>
    </location>
</feature>
<keyword evidence="3" id="KW-0547">Nucleotide-binding</keyword>
<dbReference type="PANTHER" id="PTHR43790:SF9">
    <property type="entry name" value="GALACTOFURANOSE TRANSPORTER ATP-BINDING PROTEIN YTFR"/>
    <property type="match status" value="1"/>
</dbReference>
<dbReference type="InterPro" id="IPR017871">
    <property type="entry name" value="ABC_transporter-like_CS"/>
</dbReference>
<dbReference type="Gene3D" id="3.40.50.300">
    <property type="entry name" value="P-loop containing nucleotide triphosphate hydrolases"/>
    <property type="match status" value="2"/>
</dbReference>
<keyword evidence="4 6" id="KW-0067">ATP-binding</keyword>
<name>A0A160KWR4_9MICO</name>
<dbReference type="STRING" id="33888.A6122_2779"/>
<accession>A0A160KWR4</accession>
<evidence type="ECO:0000313" key="7">
    <source>
        <dbReference type="Proteomes" id="UP000077071"/>
    </source>
</evidence>
<evidence type="ECO:0000313" key="6">
    <source>
        <dbReference type="EMBL" id="AND17888.1"/>
    </source>
</evidence>
<evidence type="ECO:0000259" key="5">
    <source>
        <dbReference type="PROSITE" id="PS50893"/>
    </source>
</evidence>
<feature type="domain" description="ABC transporter" evidence="5">
    <location>
        <begin position="16"/>
        <end position="252"/>
    </location>
</feature>
<dbReference type="CDD" id="cd03216">
    <property type="entry name" value="ABC_Carb_Monos_I"/>
    <property type="match status" value="1"/>
</dbReference>
<dbReference type="EMBL" id="CP015515">
    <property type="protein sequence ID" value="AND17888.1"/>
    <property type="molecule type" value="Genomic_DNA"/>
</dbReference>
<dbReference type="CDD" id="cd03215">
    <property type="entry name" value="ABC_Carb_Monos_II"/>
    <property type="match status" value="1"/>
</dbReference>
<dbReference type="Pfam" id="PF00005">
    <property type="entry name" value="ABC_tran"/>
    <property type="match status" value="2"/>
</dbReference>
<evidence type="ECO:0000256" key="4">
    <source>
        <dbReference type="ARBA" id="ARBA00022840"/>
    </source>
</evidence>
<keyword evidence="7" id="KW-1185">Reference proteome</keyword>
<reference evidence="6 7" key="1">
    <citation type="submission" date="2016-05" db="EMBL/GenBank/DDBJ databases">
        <title>Complete genome sequence of Rathayibacter tritici NCPPB 1953.</title>
        <authorList>
            <person name="Park J."/>
            <person name="Lee H.-H."/>
            <person name="Lee S.-W."/>
            <person name="Seo Y.-S."/>
        </authorList>
    </citation>
    <scope>NUCLEOTIDE SEQUENCE [LARGE SCALE GENOMIC DNA]</scope>
    <source>
        <strain evidence="6 7">NCPPB 1953</strain>
    </source>
</reference>
<organism evidence="6 7">
    <name type="scientific">Rathayibacter tritici</name>
    <dbReference type="NCBI Taxonomy" id="33888"/>
    <lineage>
        <taxon>Bacteria</taxon>
        <taxon>Bacillati</taxon>
        <taxon>Actinomycetota</taxon>
        <taxon>Actinomycetes</taxon>
        <taxon>Micrococcales</taxon>
        <taxon>Microbacteriaceae</taxon>
        <taxon>Rathayibacter</taxon>
    </lineage>
</organism>
<dbReference type="InterPro" id="IPR050107">
    <property type="entry name" value="ABC_carbohydrate_import_ATPase"/>
</dbReference>
<dbReference type="InterPro" id="IPR003439">
    <property type="entry name" value="ABC_transporter-like_ATP-bd"/>
</dbReference>
<dbReference type="PANTHER" id="PTHR43790">
    <property type="entry name" value="CARBOHYDRATE TRANSPORT ATP-BINDING PROTEIN MG119-RELATED"/>
    <property type="match status" value="1"/>
</dbReference>
<dbReference type="AlphaFoldDB" id="A0A160KWR4"/>
<dbReference type="InterPro" id="IPR027417">
    <property type="entry name" value="P-loop_NTPase"/>
</dbReference>
<dbReference type="PATRIC" id="fig|33888.3.peg.3120"/>
<dbReference type="GO" id="GO:0016887">
    <property type="term" value="F:ATP hydrolysis activity"/>
    <property type="evidence" value="ECO:0007669"/>
    <property type="project" value="InterPro"/>
</dbReference>
<gene>
    <name evidence="6" type="ORF">A6122_2779</name>
</gene>
<evidence type="ECO:0000256" key="1">
    <source>
        <dbReference type="ARBA" id="ARBA00022448"/>
    </source>
</evidence>
<dbReference type="Proteomes" id="UP000077071">
    <property type="component" value="Chromosome"/>
</dbReference>
<evidence type="ECO:0000256" key="3">
    <source>
        <dbReference type="ARBA" id="ARBA00022741"/>
    </source>
</evidence>
<dbReference type="SUPFAM" id="SSF52540">
    <property type="entry name" value="P-loop containing nucleoside triphosphate hydrolases"/>
    <property type="match status" value="2"/>
</dbReference>
<dbReference type="PROSITE" id="PS00211">
    <property type="entry name" value="ABC_TRANSPORTER_1"/>
    <property type="match status" value="1"/>
</dbReference>
<dbReference type="PROSITE" id="PS50893">
    <property type="entry name" value="ABC_TRANSPORTER_2"/>
    <property type="match status" value="2"/>
</dbReference>
<dbReference type="InterPro" id="IPR003593">
    <property type="entry name" value="AAA+_ATPase"/>
</dbReference>
<keyword evidence="2" id="KW-0677">Repeat</keyword>
<evidence type="ECO:0000256" key="2">
    <source>
        <dbReference type="ARBA" id="ARBA00022737"/>
    </source>
</evidence>
<sequence>MAIASRTTRNAVAPVVEMTDIRVSFSSGPALRNAHLRLMPGEIHGLMGENGAGKSTLIKTLTGIHRPDAGEILVDGVVRRFSGPAEAKAAGITAVFQDERLTDNLSIGENVMLGHEVRGRFGISWSRTHARAAEMLAELGLEDLDSHLPLRSLSPAIRQLVAIGRAMVDRPRVLVLDEPTSSLDLGDVARLFTVLRRLRDQGVAILFVSHFLEQVLTLSDRLTVLRDGDTVGEYPTHIMDRAELIATMIGKDIDALRQIGSDRREHRRQPVGPAIYRAHGIGRRGAVGPTDLELHRGEIVGFAGLRGSGRTELASLVSGVEKPDTGEVLIDGEPARISDPVSGLRHRIAHSSENRREDGIIGDLSLRENLVLGLQALRGWAHPLSAAETDTLVRTYVEALNISPADPDIPVKYLSGGNQQKVVLARWLATRPRLLVLDEPARGIDVASKVEIQAHIAQLAKEGVTVVYISSELEEVVRLSDRIVVFKDREKIGEVSNGPWLTVDTIVEMIAADRDDDDFDDD</sequence>